<dbReference type="KEGG" id="het:BBW65_05980"/>
<dbReference type="OrthoDB" id="5343166at2"/>
<dbReference type="Gene3D" id="3.90.1150.10">
    <property type="entry name" value="Aspartate Aminotransferase, domain 1"/>
    <property type="match status" value="1"/>
</dbReference>
<dbReference type="Proteomes" id="UP000092884">
    <property type="component" value="Chromosome"/>
</dbReference>
<proteinExistence type="predicted"/>
<evidence type="ECO:0000313" key="2">
    <source>
        <dbReference type="Proteomes" id="UP000092884"/>
    </source>
</evidence>
<dbReference type="EMBL" id="CP016503">
    <property type="protein sequence ID" value="ANV98373.1"/>
    <property type="molecule type" value="Genomic_DNA"/>
</dbReference>
<organism evidence="1 2">
    <name type="scientific">Helicobacter enhydrae</name>
    <dbReference type="NCBI Taxonomy" id="222136"/>
    <lineage>
        <taxon>Bacteria</taxon>
        <taxon>Pseudomonadati</taxon>
        <taxon>Campylobacterota</taxon>
        <taxon>Epsilonproteobacteria</taxon>
        <taxon>Campylobacterales</taxon>
        <taxon>Helicobacteraceae</taxon>
        <taxon>Helicobacter</taxon>
    </lineage>
</organism>
<evidence type="ECO:0008006" key="3">
    <source>
        <dbReference type="Google" id="ProtNLM"/>
    </source>
</evidence>
<dbReference type="AlphaFoldDB" id="A0A1B1U6F6"/>
<dbReference type="SUPFAM" id="SSF53383">
    <property type="entry name" value="PLP-dependent transferases"/>
    <property type="match status" value="1"/>
</dbReference>
<dbReference type="STRING" id="222136.BBW65_05980"/>
<keyword evidence="2" id="KW-1185">Reference proteome</keyword>
<reference evidence="2" key="1">
    <citation type="submission" date="2016-07" db="EMBL/GenBank/DDBJ databases">
        <authorList>
            <person name="Florea S."/>
            <person name="Webb J.S."/>
            <person name="Jaromczyk J."/>
            <person name="Schardl C.L."/>
        </authorList>
    </citation>
    <scope>NUCLEOTIDE SEQUENCE [LARGE SCALE GENOMIC DNA]</scope>
    <source>
        <strain evidence="2">MIT 01-6242</strain>
    </source>
</reference>
<dbReference type="InterPro" id="IPR015422">
    <property type="entry name" value="PyrdxlP-dep_Trfase_small"/>
</dbReference>
<name>A0A1B1U6F6_9HELI</name>
<dbReference type="RefSeq" id="WP_066341036.1">
    <property type="nucleotide sequence ID" value="NZ_CP016503.1"/>
</dbReference>
<dbReference type="InterPro" id="IPR015424">
    <property type="entry name" value="PyrdxlP-dep_Trfase"/>
</dbReference>
<accession>A0A1B1U6F6</accession>
<gene>
    <name evidence="1" type="ORF">BBW65_05980</name>
</gene>
<sequence length="340" mass="38446">MKLDFLQNPPISTELNAFLLQRQTCNLPPIQQNLFKEEQECLSRLSNLFGGDSGGNFGFGSGDFLELLFALKAQNLNIAFAISNHQQAYYAYQNFKQFFPITPIIPSQQQGIIEALPTDCDVFILPLINQDLLTLNPIQQLKAEVLQSNPNALFIIDISEYLVFESYQALKLDAHTIFLCNAENLGFLRGNGVFLSHNKHTSLFPPTRYTQGFYSALYAKILSQTPPPNQNAECFLFLQQLLTEVGLFAPLHSCFTNSLPLRLPNIKARTLIQSLFLEHISAINGQQCLFGFSQPSFVLQEMGYTQTQSRELLSLSFEHLHLESIQKLAEAYTQIRILEV</sequence>
<evidence type="ECO:0000313" key="1">
    <source>
        <dbReference type="EMBL" id="ANV98373.1"/>
    </source>
</evidence>
<protein>
    <recommendedName>
        <fullName evidence="3">Cysteine desulfurase</fullName>
    </recommendedName>
</protein>